<protein>
    <submittedName>
        <fullName evidence="2">Putative secreted protein</fullName>
    </submittedName>
</protein>
<organism evidence="2">
    <name type="scientific">Anopheles darlingi</name>
    <name type="common">Mosquito</name>
    <dbReference type="NCBI Taxonomy" id="43151"/>
    <lineage>
        <taxon>Eukaryota</taxon>
        <taxon>Metazoa</taxon>
        <taxon>Ecdysozoa</taxon>
        <taxon>Arthropoda</taxon>
        <taxon>Hexapoda</taxon>
        <taxon>Insecta</taxon>
        <taxon>Pterygota</taxon>
        <taxon>Neoptera</taxon>
        <taxon>Endopterygota</taxon>
        <taxon>Diptera</taxon>
        <taxon>Nematocera</taxon>
        <taxon>Culicoidea</taxon>
        <taxon>Culicidae</taxon>
        <taxon>Anophelinae</taxon>
        <taxon>Anopheles</taxon>
    </lineage>
</organism>
<dbReference type="EMBL" id="GGFL01008450">
    <property type="protein sequence ID" value="MBW72628.1"/>
    <property type="molecule type" value="Transcribed_RNA"/>
</dbReference>
<evidence type="ECO:0000313" key="2">
    <source>
        <dbReference type="EMBL" id="MBW72628.1"/>
    </source>
</evidence>
<evidence type="ECO:0000256" key="1">
    <source>
        <dbReference type="SAM" id="SignalP"/>
    </source>
</evidence>
<reference evidence="2" key="1">
    <citation type="submission" date="2018-01" db="EMBL/GenBank/DDBJ databases">
        <title>An insight into the sialome of Amazonian anophelines.</title>
        <authorList>
            <person name="Ribeiro J.M."/>
            <person name="Scarpassa V."/>
            <person name="Calvo E."/>
        </authorList>
    </citation>
    <scope>NUCLEOTIDE SEQUENCE</scope>
</reference>
<feature type="signal peptide" evidence="1">
    <location>
        <begin position="1"/>
        <end position="15"/>
    </location>
</feature>
<accession>A0A2M4D6B5</accession>
<dbReference type="AlphaFoldDB" id="A0A2M4D6B5"/>
<feature type="chain" id="PRO_5014785784" evidence="1">
    <location>
        <begin position="16"/>
        <end position="116"/>
    </location>
</feature>
<sequence>MLLVLLLLLKLLVYGRIVCHRTCCHGLCSYLRYRDTSVLLRESWNEIRRYWLHRNDHCCRHLSSCHTLFATICSDRTTTNRPRGTIRILLLFLGFAIIDLVSAQLNGEIKHVAVFR</sequence>
<proteinExistence type="predicted"/>
<keyword evidence="1" id="KW-0732">Signal</keyword>
<name>A0A2M4D6B5_ANODA</name>